<keyword evidence="2" id="KW-0645">Protease</keyword>
<dbReference type="GO" id="GO:0006508">
    <property type="term" value="P:proteolysis"/>
    <property type="evidence" value="ECO:0007669"/>
    <property type="project" value="UniProtKB-KW"/>
</dbReference>
<dbReference type="InterPro" id="IPR018202">
    <property type="entry name" value="Ser_caboxypep_ser_AS"/>
</dbReference>
<dbReference type="InterPro" id="IPR001563">
    <property type="entry name" value="Peptidase_S10"/>
</dbReference>
<comment type="caution">
    <text evidence="3">The sequence shown here is derived from an EMBL/GenBank/DDBJ whole genome shotgun (WGS) entry which is preliminary data.</text>
</comment>
<proteinExistence type="inferred from homology"/>
<name>A0AAE0LBR9_9CHLO</name>
<dbReference type="Pfam" id="PF00450">
    <property type="entry name" value="Peptidase_S10"/>
    <property type="match status" value="1"/>
</dbReference>
<dbReference type="PANTHER" id="PTHR11802">
    <property type="entry name" value="SERINE PROTEASE FAMILY S10 SERINE CARBOXYPEPTIDASE"/>
    <property type="match status" value="1"/>
</dbReference>
<protein>
    <recommendedName>
        <fullName evidence="2">Carboxypeptidase</fullName>
        <ecNumber evidence="2">3.4.16.-</ecNumber>
    </recommendedName>
</protein>
<keyword evidence="2" id="KW-0378">Hydrolase</keyword>
<evidence type="ECO:0000256" key="1">
    <source>
        <dbReference type="ARBA" id="ARBA00009431"/>
    </source>
</evidence>
<feature type="signal peptide" evidence="2">
    <location>
        <begin position="1"/>
        <end position="24"/>
    </location>
</feature>
<keyword evidence="2" id="KW-0121">Carboxypeptidase</keyword>
<dbReference type="EC" id="3.4.16.-" evidence="2"/>
<dbReference type="EMBL" id="LGRX02005047">
    <property type="protein sequence ID" value="KAK3279242.1"/>
    <property type="molecule type" value="Genomic_DNA"/>
</dbReference>
<organism evidence="3 4">
    <name type="scientific">Cymbomonas tetramitiformis</name>
    <dbReference type="NCBI Taxonomy" id="36881"/>
    <lineage>
        <taxon>Eukaryota</taxon>
        <taxon>Viridiplantae</taxon>
        <taxon>Chlorophyta</taxon>
        <taxon>Pyramimonadophyceae</taxon>
        <taxon>Pyramimonadales</taxon>
        <taxon>Pyramimonadaceae</taxon>
        <taxon>Cymbomonas</taxon>
    </lineage>
</organism>
<gene>
    <name evidence="3" type="ORF">CYMTET_12862</name>
</gene>
<feature type="chain" id="PRO_5041780051" description="Carboxypeptidase" evidence="2">
    <location>
        <begin position="25"/>
        <end position="537"/>
    </location>
</feature>
<evidence type="ECO:0000256" key="2">
    <source>
        <dbReference type="RuleBase" id="RU361156"/>
    </source>
</evidence>
<keyword evidence="2" id="KW-0732">Signal</keyword>
<evidence type="ECO:0000313" key="4">
    <source>
        <dbReference type="Proteomes" id="UP001190700"/>
    </source>
</evidence>
<reference evidence="3 4" key="1">
    <citation type="journal article" date="2015" name="Genome Biol. Evol.">
        <title>Comparative Genomics of a Bacterivorous Green Alga Reveals Evolutionary Causalities and Consequences of Phago-Mixotrophic Mode of Nutrition.</title>
        <authorList>
            <person name="Burns J.A."/>
            <person name="Paasch A."/>
            <person name="Narechania A."/>
            <person name="Kim E."/>
        </authorList>
    </citation>
    <scope>NUCLEOTIDE SEQUENCE [LARGE SCALE GENOMIC DNA]</scope>
    <source>
        <strain evidence="3 4">PLY_AMNH</strain>
    </source>
</reference>
<dbReference type="InterPro" id="IPR029058">
    <property type="entry name" value="AB_hydrolase_fold"/>
</dbReference>
<sequence length="537" mass="57344">MSSLLHLSLCAILVGCSASAFSHADSGEVTGGDVPPTRTKITSLPGWDGELPNEMYTGYLDAGVPPNGKGVMYFHYWCMMSARDAATDPVLLWYNGGPGASSLFGLLQEFGPVLLNVESYDSAYNKTKVPSLKANPWAWTLTHTVCAIDSPPPMGLSFCSEAGPGGSPTSCGPWTDLTVFAANHAAHTTFFNSVFPELKPNPTYIIGESYAGIYVPGFANAMMDDPVPGLNFRGFIVGDGFPGCKPVPGYPVNWCVNLDNVGVFKYPNALPGPKWDVEFFHGHSQMSTGLYKKIYATCSKEELLGAAGALPLSAPCAALIEEMTKEVGYFYPYNLLNACPVESLSKHGTNQAARMRNVVSAAASPGDRDGGLGSPCLGNSLPDWLLRPETLAAIGAPEGSVFISLDNGHGFNYTTDRVFVGDVYAKALKKGLRVLVYEGDTDACGLGTYPIEDIMVPLFESLANKTQPWRPWMVNAAKSILGGYSMEWNGGSAAFASIRGAGHLAPLNRPHAAFKLVDGFTHENSLPKEASRLHATQ</sequence>
<evidence type="ECO:0000313" key="3">
    <source>
        <dbReference type="EMBL" id="KAK3279242.1"/>
    </source>
</evidence>
<dbReference type="SUPFAM" id="SSF53474">
    <property type="entry name" value="alpha/beta-Hydrolases"/>
    <property type="match status" value="1"/>
</dbReference>
<dbReference type="Proteomes" id="UP001190700">
    <property type="component" value="Unassembled WGS sequence"/>
</dbReference>
<comment type="similarity">
    <text evidence="1 2">Belongs to the peptidase S10 family.</text>
</comment>
<dbReference type="Gene3D" id="3.40.50.1820">
    <property type="entry name" value="alpha/beta hydrolase"/>
    <property type="match status" value="1"/>
</dbReference>
<accession>A0AAE0LBR9</accession>
<dbReference type="GO" id="GO:0004185">
    <property type="term" value="F:serine-type carboxypeptidase activity"/>
    <property type="evidence" value="ECO:0007669"/>
    <property type="project" value="UniProtKB-UniRule"/>
</dbReference>
<dbReference type="PROSITE" id="PS00131">
    <property type="entry name" value="CARBOXYPEPT_SER_SER"/>
    <property type="match status" value="1"/>
</dbReference>
<dbReference type="PANTHER" id="PTHR11802:SF201">
    <property type="entry name" value="CARBOXYPEPTIDASE"/>
    <property type="match status" value="1"/>
</dbReference>
<dbReference type="AlphaFoldDB" id="A0AAE0LBR9"/>
<keyword evidence="4" id="KW-1185">Reference proteome</keyword>
<dbReference type="PRINTS" id="PR00724">
    <property type="entry name" value="CRBOXYPTASEC"/>
</dbReference>